<dbReference type="InterPro" id="IPR035994">
    <property type="entry name" value="Nucleoside_phosphorylase_sf"/>
</dbReference>
<sequence>KEMMNLIIINHKKMSYLFNNINGDGFYFIYDSTKIPIESLKSHILENDPDKIISLDFAVPLTRSLNNNTIVIAKEIVLLNSHPISWAVPRSDRWIETSKHLNKSISNLLEKNLVEHSVVSGMILEHTKSIKNKDYAKEWLFNNVQGSFVDNSAWEISKLCEELSKEFSIIRIINNKTPLFEQNKPKKMITKMKNYINNGLFYNFVDKNILKSHNNQLIKTILEI</sequence>
<proteinExistence type="predicted"/>
<dbReference type="GO" id="GO:0003824">
    <property type="term" value="F:catalytic activity"/>
    <property type="evidence" value="ECO:0007669"/>
    <property type="project" value="InterPro"/>
</dbReference>
<dbReference type="GO" id="GO:0009116">
    <property type="term" value="P:nucleoside metabolic process"/>
    <property type="evidence" value="ECO:0007669"/>
    <property type="project" value="InterPro"/>
</dbReference>
<dbReference type="AlphaFoldDB" id="A0A382VSR2"/>
<dbReference type="SUPFAM" id="SSF53167">
    <property type="entry name" value="Purine and uridine phosphorylases"/>
    <property type="match status" value="1"/>
</dbReference>
<name>A0A382VSR2_9ZZZZ</name>
<evidence type="ECO:0000313" key="1">
    <source>
        <dbReference type="EMBL" id="SVD48938.1"/>
    </source>
</evidence>
<feature type="non-terminal residue" evidence="1">
    <location>
        <position position="1"/>
    </location>
</feature>
<accession>A0A382VSR2</accession>
<reference evidence="1" key="1">
    <citation type="submission" date="2018-05" db="EMBL/GenBank/DDBJ databases">
        <authorList>
            <person name="Lanie J.A."/>
            <person name="Ng W.-L."/>
            <person name="Kazmierczak K.M."/>
            <person name="Andrzejewski T.M."/>
            <person name="Davidsen T.M."/>
            <person name="Wayne K.J."/>
            <person name="Tettelin H."/>
            <person name="Glass J.I."/>
            <person name="Rusch D."/>
            <person name="Podicherti R."/>
            <person name="Tsui H.-C.T."/>
            <person name="Winkler M.E."/>
        </authorList>
    </citation>
    <scope>NUCLEOTIDE SEQUENCE</scope>
</reference>
<organism evidence="1">
    <name type="scientific">marine metagenome</name>
    <dbReference type="NCBI Taxonomy" id="408172"/>
    <lineage>
        <taxon>unclassified sequences</taxon>
        <taxon>metagenomes</taxon>
        <taxon>ecological metagenomes</taxon>
    </lineage>
</organism>
<dbReference type="EMBL" id="UINC01153943">
    <property type="protein sequence ID" value="SVD48938.1"/>
    <property type="molecule type" value="Genomic_DNA"/>
</dbReference>
<protein>
    <submittedName>
        <fullName evidence="1">Uncharacterized protein</fullName>
    </submittedName>
</protein>
<gene>
    <name evidence="1" type="ORF">METZ01_LOCUS401792</name>
</gene>